<evidence type="ECO:0000313" key="2">
    <source>
        <dbReference type="EMBL" id="ORD98189.1"/>
    </source>
</evidence>
<organism evidence="2 3">
    <name type="scientific">Hepatospora eriocheir</name>
    <dbReference type="NCBI Taxonomy" id="1081669"/>
    <lineage>
        <taxon>Eukaryota</taxon>
        <taxon>Fungi</taxon>
        <taxon>Fungi incertae sedis</taxon>
        <taxon>Microsporidia</taxon>
        <taxon>Hepatosporidae</taxon>
        <taxon>Hepatospora</taxon>
    </lineage>
</organism>
<feature type="chain" id="PRO_5012597398" evidence="1">
    <location>
        <begin position="19"/>
        <end position="41"/>
    </location>
</feature>
<protein>
    <submittedName>
        <fullName evidence="2">Uncharacterized protein</fullName>
    </submittedName>
</protein>
<evidence type="ECO:0000256" key="1">
    <source>
        <dbReference type="SAM" id="SignalP"/>
    </source>
</evidence>
<name>A0A1X0QEH4_9MICR</name>
<dbReference type="VEuPathDB" id="MicrosporidiaDB:A0H76_3054"/>
<dbReference type="AlphaFoldDB" id="A0A1X0QEH4"/>
<sequence length="41" mass="4935">MILKKLLIKLLLMSKTQLLMLRRGCLRTHQDYHYLIPLKVV</sequence>
<accession>A0A1X0QEH4</accession>
<gene>
    <name evidence="2" type="ORF">A0H76_3054</name>
</gene>
<evidence type="ECO:0000313" key="3">
    <source>
        <dbReference type="Proteomes" id="UP000192501"/>
    </source>
</evidence>
<keyword evidence="1" id="KW-0732">Signal</keyword>
<comment type="caution">
    <text evidence="2">The sequence shown here is derived from an EMBL/GenBank/DDBJ whole genome shotgun (WGS) entry which is preliminary data.</text>
</comment>
<reference evidence="2 3" key="1">
    <citation type="journal article" date="2017" name="Environ. Microbiol.">
        <title>Decay of the glycolytic pathway and adaptation to intranuclear parasitism within Enterocytozoonidae microsporidia.</title>
        <authorList>
            <person name="Wiredu Boakye D."/>
            <person name="Jaroenlak P."/>
            <person name="Prachumwat A."/>
            <person name="Williams T.A."/>
            <person name="Bateman K.S."/>
            <person name="Itsathitphaisarn O."/>
            <person name="Sritunyalucksana K."/>
            <person name="Paszkiewicz K.H."/>
            <person name="Moore K.A."/>
            <person name="Stentiford G.D."/>
            <person name="Williams B.A."/>
        </authorList>
    </citation>
    <scope>NUCLEOTIDE SEQUENCE [LARGE SCALE GENOMIC DNA]</scope>
    <source>
        <strain evidence="3">canceri</strain>
    </source>
</reference>
<feature type="signal peptide" evidence="1">
    <location>
        <begin position="1"/>
        <end position="18"/>
    </location>
</feature>
<dbReference type="EMBL" id="LTAI01000945">
    <property type="protein sequence ID" value="ORD98189.1"/>
    <property type="molecule type" value="Genomic_DNA"/>
</dbReference>
<proteinExistence type="predicted"/>
<dbReference type="Proteomes" id="UP000192501">
    <property type="component" value="Unassembled WGS sequence"/>
</dbReference>